<comment type="caution">
    <text evidence="1">The sequence shown here is derived from an EMBL/GenBank/DDBJ whole genome shotgun (WGS) entry which is preliminary data.</text>
</comment>
<sequence>MSCRYNSFEDCLAAYAILKPLPVLCHSYGPDQYLLEDFMRCDEADPLVAGLSTSSREPRLRVCAVLPLHWAANSYLHSHRRCGAFSTHELAEILDGTHSDERSRDADDSASAAASHGRHRRPTKHAATVLPRRTDRIRDQSLCRPSMHRQFLAKSCFLWCIALPSRPLKQRRHGVLTTRCS</sequence>
<organism evidence="1 2">
    <name type="scientific">Artomyces pyxidatus</name>
    <dbReference type="NCBI Taxonomy" id="48021"/>
    <lineage>
        <taxon>Eukaryota</taxon>
        <taxon>Fungi</taxon>
        <taxon>Dikarya</taxon>
        <taxon>Basidiomycota</taxon>
        <taxon>Agaricomycotina</taxon>
        <taxon>Agaricomycetes</taxon>
        <taxon>Russulales</taxon>
        <taxon>Auriscalpiaceae</taxon>
        <taxon>Artomyces</taxon>
    </lineage>
</organism>
<dbReference type="EMBL" id="MU277245">
    <property type="protein sequence ID" value="KAI0057615.1"/>
    <property type="molecule type" value="Genomic_DNA"/>
</dbReference>
<accession>A0ACB8SNT8</accession>
<evidence type="ECO:0000313" key="2">
    <source>
        <dbReference type="Proteomes" id="UP000814140"/>
    </source>
</evidence>
<gene>
    <name evidence="1" type="ORF">BV25DRAFT_1372488</name>
</gene>
<proteinExistence type="predicted"/>
<reference evidence="1" key="2">
    <citation type="journal article" date="2022" name="New Phytol.">
        <title>Evolutionary transition to the ectomycorrhizal habit in the genomes of a hyperdiverse lineage of mushroom-forming fungi.</title>
        <authorList>
            <person name="Looney B."/>
            <person name="Miyauchi S."/>
            <person name="Morin E."/>
            <person name="Drula E."/>
            <person name="Courty P.E."/>
            <person name="Kohler A."/>
            <person name="Kuo A."/>
            <person name="LaButti K."/>
            <person name="Pangilinan J."/>
            <person name="Lipzen A."/>
            <person name="Riley R."/>
            <person name="Andreopoulos W."/>
            <person name="He G."/>
            <person name="Johnson J."/>
            <person name="Nolan M."/>
            <person name="Tritt A."/>
            <person name="Barry K.W."/>
            <person name="Grigoriev I.V."/>
            <person name="Nagy L.G."/>
            <person name="Hibbett D."/>
            <person name="Henrissat B."/>
            <person name="Matheny P.B."/>
            <person name="Labbe J."/>
            <person name="Martin F.M."/>
        </authorList>
    </citation>
    <scope>NUCLEOTIDE SEQUENCE</scope>
    <source>
        <strain evidence="1">HHB10654</strain>
    </source>
</reference>
<protein>
    <submittedName>
        <fullName evidence="1">Uncharacterized protein</fullName>
    </submittedName>
</protein>
<reference evidence="1" key="1">
    <citation type="submission" date="2021-03" db="EMBL/GenBank/DDBJ databases">
        <authorList>
            <consortium name="DOE Joint Genome Institute"/>
            <person name="Ahrendt S."/>
            <person name="Looney B.P."/>
            <person name="Miyauchi S."/>
            <person name="Morin E."/>
            <person name="Drula E."/>
            <person name="Courty P.E."/>
            <person name="Chicoki N."/>
            <person name="Fauchery L."/>
            <person name="Kohler A."/>
            <person name="Kuo A."/>
            <person name="Labutti K."/>
            <person name="Pangilinan J."/>
            <person name="Lipzen A."/>
            <person name="Riley R."/>
            <person name="Andreopoulos W."/>
            <person name="He G."/>
            <person name="Johnson J."/>
            <person name="Barry K.W."/>
            <person name="Grigoriev I.V."/>
            <person name="Nagy L."/>
            <person name="Hibbett D."/>
            <person name="Henrissat B."/>
            <person name="Matheny P.B."/>
            <person name="Labbe J."/>
            <person name="Martin F."/>
        </authorList>
    </citation>
    <scope>NUCLEOTIDE SEQUENCE</scope>
    <source>
        <strain evidence="1">HHB10654</strain>
    </source>
</reference>
<evidence type="ECO:0000313" key="1">
    <source>
        <dbReference type="EMBL" id="KAI0057615.1"/>
    </source>
</evidence>
<name>A0ACB8SNT8_9AGAM</name>
<dbReference type="Proteomes" id="UP000814140">
    <property type="component" value="Unassembled WGS sequence"/>
</dbReference>
<keyword evidence="2" id="KW-1185">Reference proteome</keyword>